<dbReference type="PROSITE" id="PS50943">
    <property type="entry name" value="HTH_CROC1"/>
    <property type="match status" value="1"/>
</dbReference>
<evidence type="ECO:0000313" key="2">
    <source>
        <dbReference type="EMBL" id="SFV86900.1"/>
    </source>
</evidence>
<accession>A0A1W1DYU2</accession>
<reference evidence="2" key="1">
    <citation type="submission" date="2016-10" db="EMBL/GenBank/DDBJ databases">
        <authorList>
            <person name="de Groot N.N."/>
        </authorList>
    </citation>
    <scope>NUCLEOTIDE SEQUENCE</scope>
</reference>
<dbReference type="InterPro" id="IPR010982">
    <property type="entry name" value="Lambda_DNA-bd_dom_sf"/>
</dbReference>
<organism evidence="2">
    <name type="scientific">hydrothermal vent metagenome</name>
    <dbReference type="NCBI Taxonomy" id="652676"/>
    <lineage>
        <taxon>unclassified sequences</taxon>
        <taxon>metagenomes</taxon>
        <taxon>ecological metagenomes</taxon>
    </lineage>
</organism>
<proteinExistence type="predicted"/>
<dbReference type="SUPFAM" id="SSF47413">
    <property type="entry name" value="lambda repressor-like DNA-binding domains"/>
    <property type="match status" value="1"/>
</dbReference>
<dbReference type="EMBL" id="FPHY01000121">
    <property type="protein sequence ID" value="SFV86900.1"/>
    <property type="molecule type" value="Genomic_DNA"/>
</dbReference>
<dbReference type="Pfam" id="PF01381">
    <property type="entry name" value="HTH_3"/>
    <property type="match status" value="1"/>
</dbReference>
<gene>
    <name evidence="2" type="ORF">MNB_SUP05-SYMBIONT-4-276</name>
</gene>
<sequence length="68" mass="7456">MAQNYLQQELDSNGISQTDLSKESKVSVGTINKICNQNKTPAPKTCAKIVIGLNGLSKKKYVLNDIFL</sequence>
<dbReference type="AlphaFoldDB" id="A0A1W1DYU2"/>
<dbReference type="CDD" id="cd00093">
    <property type="entry name" value="HTH_XRE"/>
    <property type="match status" value="1"/>
</dbReference>
<protein>
    <recommendedName>
        <fullName evidence="1">HTH cro/C1-type domain-containing protein</fullName>
    </recommendedName>
</protein>
<feature type="domain" description="HTH cro/C1-type" evidence="1">
    <location>
        <begin position="6"/>
        <end position="54"/>
    </location>
</feature>
<name>A0A1W1DYU2_9ZZZZ</name>
<dbReference type="SMART" id="SM00530">
    <property type="entry name" value="HTH_XRE"/>
    <property type="match status" value="1"/>
</dbReference>
<dbReference type="Gene3D" id="1.10.260.40">
    <property type="entry name" value="lambda repressor-like DNA-binding domains"/>
    <property type="match status" value="1"/>
</dbReference>
<dbReference type="InterPro" id="IPR001387">
    <property type="entry name" value="Cro/C1-type_HTH"/>
</dbReference>
<evidence type="ECO:0000259" key="1">
    <source>
        <dbReference type="PROSITE" id="PS50943"/>
    </source>
</evidence>
<dbReference type="GO" id="GO:0003677">
    <property type="term" value="F:DNA binding"/>
    <property type="evidence" value="ECO:0007669"/>
    <property type="project" value="InterPro"/>
</dbReference>